<evidence type="ECO:0000256" key="9">
    <source>
        <dbReference type="PROSITE-ProRule" id="PRU00782"/>
    </source>
</evidence>
<dbReference type="InterPro" id="IPR004009">
    <property type="entry name" value="SH3_Myosin"/>
</dbReference>
<feature type="region of interest" description="Actin-binding" evidence="9">
    <location>
        <begin position="489"/>
        <end position="511"/>
    </location>
</feature>
<evidence type="ECO:0000256" key="7">
    <source>
        <dbReference type="ARBA" id="ARBA00023175"/>
    </source>
</evidence>
<evidence type="ECO:0000259" key="13">
    <source>
        <dbReference type="PROSITE" id="PS51844"/>
    </source>
</evidence>
<dbReference type="Gene3D" id="1.20.120.720">
    <property type="entry name" value="Myosin VI head, motor domain, U50 subdomain"/>
    <property type="match status" value="1"/>
</dbReference>
<dbReference type="PROSITE" id="PS51456">
    <property type="entry name" value="MYOSIN_MOTOR"/>
    <property type="match status" value="1"/>
</dbReference>
<dbReference type="FunFam" id="1.20.5.190:FF:000001">
    <property type="entry name" value="unconventional myosin-Va"/>
    <property type="match status" value="3"/>
</dbReference>
<dbReference type="InterPro" id="IPR027417">
    <property type="entry name" value="P-loop_NTPase"/>
</dbReference>
<accession>A0A7J6DPN9</accession>
<dbReference type="Pfam" id="PF01843">
    <property type="entry name" value="DIL"/>
    <property type="match status" value="1"/>
</dbReference>
<dbReference type="GO" id="GO:0016020">
    <property type="term" value="C:membrane"/>
    <property type="evidence" value="ECO:0007669"/>
    <property type="project" value="TreeGrafter"/>
</dbReference>
<dbReference type="SMART" id="SM00015">
    <property type="entry name" value="IQ"/>
    <property type="match status" value="6"/>
</dbReference>
<dbReference type="Pfam" id="PF00612">
    <property type="entry name" value="IQ"/>
    <property type="match status" value="5"/>
</dbReference>
<feature type="non-terminal residue" evidence="14">
    <location>
        <position position="1"/>
    </location>
</feature>
<dbReference type="InterPro" id="IPR036961">
    <property type="entry name" value="Kinesin_motor_dom_sf"/>
</dbReference>
<dbReference type="GO" id="GO:0005524">
    <property type="term" value="F:ATP binding"/>
    <property type="evidence" value="ECO:0007669"/>
    <property type="project" value="UniProtKB-KW"/>
</dbReference>
<protein>
    <recommendedName>
        <fullName evidence="16">Myosin-11</fullName>
    </recommendedName>
</protein>
<feature type="region of interest" description="Disordered" evidence="10">
    <location>
        <begin position="866"/>
        <end position="897"/>
    </location>
</feature>
<gene>
    <name evidence="14" type="ORF">G4B88_025292</name>
</gene>
<dbReference type="GO" id="GO:0005737">
    <property type="term" value="C:cytoplasm"/>
    <property type="evidence" value="ECO:0007669"/>
    <property type="project" value="TreeGrafter"/>
</dbReference>
<keyword evidence="8 9" id="KW-0009">Actin-binding</keyword>
<dbReference type="GO" id="GO:0009860">
    <property type="term" value="P:pollen tube growth"/>
    <property type="evidence" value="ECO:0007669"/>
    <property type="project" value="TreeGrafter"/>
</dbReference>
<dbReference type="Pfam" id="PF02736">
    <property type="entry name" value="Myosin_N"/>
    <property type="match status" value="1"/>
</dbReference>
<dbReference type="Gene3D" id="3.30.70.1590">
    <property type="match status" value="1"/>
</dbReference>
<evidence type="ECO:0000256" key="8">
    <source>
        <dbReference type="ARBA" id="ARBA00023203"/>
    </source>
</evidence>
<dbReference type="GO" id="GO:0016459">
    <property type="term" value="C:myosin complex"/>
    <property type="evidence" value="ECO:0007669"/>
    <property type="project" value="UniProtKB-KW"/>
</dbReference>
<evidence type="ECO:0000256" key="1">
    <source>
        <dbReference type="ARBA" id="ARBA00022737"/>
    </source>
</evidence>
<evidence type="ECO:0000313" key="15">
    <source>
        <dbReference type="Proteomes" id="UP000583929"/>
    </source>
</evidence>
<reference evidence="14 15" key="1">
    <citation type="journal article" date="2020" name="bioRxiv">
        <title>Sequence and annotation of 42 cannabis genomes reveals extensive copy number variation in cannabinoid synthesis and pathogen resistance genes.</title>
        <authorList>
            <person name="Mckernan K.J."/>
            <person name="Helbert Y."/>
            <person name="Kane L.T."/>
            <person name="Ebling H."/>
            <person name="Zhang L."/>
            <person name="Liu B."/>
            <person name="Eaton Z."/>
            <person name="Mclaughlin S."/>
            <person name="Kingan S."/>
            <person name="Baybayan P."/>
            <person name="Concepcion G."/>
            <person name="Jordan M."/>
            <person name="Riva A."/>
            <person name="Barbazuk W."/>
            <person name="Harkins T."/>
        </authorList>
    </citation>
    <scope>NUCLEOTIDE SEQUENCE [LARGE SCALE GENOMIC DNA]</scope>
    <source>
        <strain evidence="15">cv. Jamaican Lion 4</strain>
        <tissue evidence="14">Leaf</tissue>
    </source>
</reference>
<dbReference type="PROSITE" id="PS51126">
    <property type="entry name" value="DILUTE"/>
    <property type="match status" value="1"/>
</dbReference>
<dbReference type="PROSITE" id="PS50096">
    <property type="entry name" value="IQ"/>
    <property type="match status" value="6"/>
</dbReference>
<dbReference type="InterPro" id="IPR001609">
    <property type="entry name" value="Myosin_head_motor_dom-like"/>
</dbReference>
<dbReference type="FunFam" id="1.20.58.530:FF:000002">
    <property type="entry name" value="Class V myosin"/>
    <property type="match status" value="1"/>
</dbReference>
<dbReference type="GO" id="GO:0007015">
    <property type="term" value="P:actin filament organization"/>
    <property type="evidence" value="ECO:0007669"/>
    <property type="project" value="InterPro"/>
</dbReference>
<dbReference type="PANTHER" id="PTHR13140">
    <property type="entry name" value="MYOSIN"/>
    <property type="match status" value="1"/>
</dbReference>
<name>A0A7J6DPN9_CANSA</name>
<feature type="domain" description="Myosin N-terminal SH3-like" evidence="13">
    <location>
        <begin position="24"/>
        <end position="73"/>
    </location>
</feature>
<evidence type="ECO:0000259" key="12">
    <source>
        <dbReference type="PROSITE" id="PS51456"/>
    </source>
</evidence>
<dbReference type="Gene3D" id="1.20.58.530">
    <property type="match status" value="1"/>
</dbReference>
<dbReference type="Gene3D" id="1.20.5.190">
    <property type="match status" value="3"/>
</dbReference>
<organism evidence="14 15">
    <name type="scientific">Cannabis sativa</name>
    <name type="common">Hemp</name>
    <name type="synonym">Marijuana</name>
    <dbReference type="NCBI Taxonomy" id="3483"/>
    <lineage>
        <taxon>Eukaryota</taxon>
        <taxon>Viridiplantae</taxon>
        <taxon>Streptophyta</taxon>
        <taxon>Embryophyta</taxon>
        <taxon>Tracheophyta</taxon>
        <taxon>Spermatophyta</taxon>
        <taxon>Magnoliopsida</taxon>
        <taxon>eudicotyledons</taxon>
        <taxon>Gunneridae</taxon>
        <taxon>Pentapetalae</taxon>
        <taxon>rosids</taxon>
        <taxon>fabids</taxon>
        <taxon>Rosales</taxon>
        <taxon>Cannabaceae</taxon>
        <taxon>Cannabis</taxon>
    </lineage>
</organism>
<feature type="compositionally biased region" description="Basic and acidic residues" evidence="10">
    <location>
        <begin position="970"/>
        <end position="988"/>
    </location>
</feature>
<comment type="caution">
    <text evidence="9">Lacks conserved residue(s) required for the propagation of feature annotation.</text>
</comment>
<dbReference type="Pfam" id="PF00063">
    <property type="entry name" value="Myosin_head"/>
    <property type="match status" value="2"/>
</dbReference>
<dbReference type="SUPFAM" id="SSF52540">
    <property type="entry name" value="P-loop containing nucleoside triphosphate hydrolases"/>
    <property type="match status" value="2"/>
</dbReference>
<dbReference type="GO" id="GO:0000146">
    <property type="term" value="F:microfilament motor activity"/>
    <property type="evidence" value="ECO:0007669"/>
    <property type="project" value="TreeGrafter"/>
</dbReference>
<evidence type="ECO:0000259" key="11">
    <source>
        <dbReference type="PROSITE" id="PS51126"/>
    </source>
</evidence>
<dbReference type="Gene3D" id="3.40.850.10">
    <property type="entry name" value="Kinesin motor domain"/>
    <property type="match status" value="3"/>
</dbReference>
<evidence type="ECO:0000256" key="6">
    <source>
        <dbReference type="ARBA" id="ARBA00023123"/>
    </source>
</evidence>
<evidence type="ECO:0000256" key="3">
    <source>
        <dbReference type="ARBA" id="ARBA00022840"/>
    </source>
</evidence>
<keyword evidence="2" id="KW-0547">Nucleotide-binding</keyword>
<evidence type="ECO:0000256" key="5">
    <source>
        <dbReference type="ARBA" id="ARBA00023054"/>
    </source>
</evidence>
<dbReference type="InterPro" id="IPR000048">
    <property type="entry name" value="IQ_motif_EF-hand-BS"/>
</dbReference>
<dbReference type="InterPro" id="IPR002710">
    <property type="entry name" value="Dilute_dom"/>
</dbReference>
<proteinExistence type="inferred from homology"/>
<dbReference type="SMART" id="SM00242">
    <property type="entry name" value="MYSc"/>
    <property type="match status" value="1"/>
</dbReference>
<evidence type="ECO:0008006" key="16">
    <source>
        <dbReference type="Google" id="ProtNLM"/>
    </source>
</evidence>
<dbReference type="EMBL" id="JAATIQ010000736">
    <property type="protein sequence ID" value="KAF4348061.1"/>
    <property type="molecule type" value="Genomic_DNA"/>
</dbReference>
<keyword evidence="3" id="KW-0067">ATP-binding</keyword>
<evidence type="ECO:0000313" key="14">
    <source>
        <dbReference type="EMBL" id="KAF4348061.1"/>
    </source>
</evidence>
<keyword evidence="15" id="KW-1185">Reference proteome</keyword>
<comment type="caution">
    <text evidence="14">The sequence shown here is derived from an EMBL/GenBank/DDBJ whole genome shotgun (WGS) entry which is preliminary data.</text>
</comment>
<dbReference type="Proteomes" id="UP000583929">
    <property type="component" value="Unassembled WGS sequence"/>
</dbReference>
<evidence type="ECO:0000256" key="2">
    <source>
        <dbReference type="ARBA" id="ARBA00022741"/>
    </source>
</evidence>
<dbReference type="InterPro" id="IPR037975">
    <property type="entry name" value="MyosinXI_CBD"/>
</dbReference>
<feature type="region of interest" description="Disordered" evidence="10">
    <location>
        <begin position="966"/>
        <end position="988"/>
    </location>
</feature>
<dbReference type="PROSITE" id="PS51844">
    <property type="entry name" value="SH3_LIKE"/>
    <property type="match status" value="1"/>
</dbReference>
<evidence type="ECO:0000256" key="10">
    <source>
        <dbReference type="SAM" id="MobiDB-lite"/>
    </source>
</evidence>
<dbReference type="GO" id="GO:0005516">
    <property type="term" value="F:calmodulin binding"/>
    <property type="evidence" value="ECO:0007669"/>
    <property type="project" value="UniProtKB-KW"/>
</dbReference>
<sequence>ILCKQQIHFSCFSLSLQGTPVNIIVGSHVWAEDPEIAWIDGQVSKINGNEVEIQASNGKKIVAKLSKIYPKDTEAPAGGVDDMTKLSYLHEPGVLQNLKARYELNEIYTYTGNILIAINPFQRLPHIYDAHMMQQYKGAPFGELSPHVFAVADSNPVLEAFGNAKTLRNNNSSDARDYLATRRAMDIVGISAKEQEAIFRVIAAILHLGNIEFTKGKEIDSSLPKDDKAKFHLKMTADLLMCDADALEDALCKRVMITPEEVINEVLILKVQQFYCDAKSVFIQKHRLVDKINNSIGQDANSKSLIGVLDIYGFESFKTNSFEQFCINFTNEKLQQHFNQHVFKMEQEEYTKEEIDWSYIEFVDNQDVLDLIEKKPGGIVALLDEACMFPKSTHETFANKLYQTFKNHKRFIKPKLSRTDFTIGHYAGEVLYQSDQFLDKNKDYVVPEHQDLLGVSKCSFVAGLFPPLKEETAKSSKFSSIGSRFKLQLQQLMETLNSTEPHYIRCVKPNNLLKPAIFENVNIMQQLRCGGVLEAIRISCAGYPTRKPFFEFINRFGLLAPEALEGSYDEKVACKKILEKKALKGFQIGKTKVFLRAGQMAELDARRAEVLSSAAKTIQRRIRTHQARKQFIALRKATIVVQSIWRGRLACKIFENMRREAAAVKIQKNLRRYHARKSYKSLHVSVLVLQTGLRAMAARKEFRFRKQTKAAILIQTRWRCHKSAAYYKKLKKSSILTQCRWRGRVARRELRKLKMEARETGALKEAKDKLEKTVEELTWRLQLEKRLRTDLEEAKAQEVTKLQNSLQEMQSKVDETNALLVKEREAAKKAIEEAPPVIQETQVLVEDTEKIDSLKAEVDGLKDSLKSEKDKAEDFERKYNESQESNEQRRKKLEDTEKKTQLLQESLTRLEEKLTNLESENQVLRQQAVSMAPNKFLSGRSRSILQRGGESGHFGVDVKPTVDLHSSSLNHRESSEVEDKPQKSLNEKQQENQELLIRCIAQHLGFSANRPIAACIIYKCLLQWRSFEVERTSVFDRIIQTIGHAIETQDNNDVLAYWLSNASTLLLLLQRTLKASGAAGMTPQRRRSSSATLFGRMTQSFRGTPQGVNLSLINGGMNGGVDSLRQVEAKYPALLFKQQLTAYVEKIYGMIRDNLKKEISPLLGLCIQAPRTSRASLVKGSSRSVANTEAQRALIAHWQGIVGSLGNFLNTLKANHVPPFLVRKVFTQIFSFINVQLFNSLLLRRECCSFSNGEYVKAGLAELEHWCYKATDEYAGSAWDELKHIRQAIGFLVIHQKPKKTLDEISHDLCPVLSIQQLYRISTMYWDDKYGTHSVSTDVISNMRVLMTEDSNNAVSNSFLLDDDSSIPFSVDDLSKSMEQIDIADIEPPPLIRENSGFSFLLPRSD</sequence>
<dbReference type="PANTHER" id="PTHR13140:SF792">
    <property type="entry name" value="MYOSIN-9"/>
    <property type="match status" value="1"/>
</dbReference>
<keyword evidence="5" id="KW-0175">Coiled coil</keyword>
<keyword evidence="1" id="KW-0677">Repeat</keyword>
<keyword evidence="7" id="KW-0505">Motor protein</keyword>
<comment type="similarity">
    <text evidence="9">Belongs to the TRAFAC class myosin-kinesin ATPase superfamily. Myosin family.</text>
</comment>
<dbReference type="GO" id="GO:0030048">
    <property type="term" value="P:actin filament-based movement"/>
    <property type="evidence" value="ECO:0007669"/>
    <property type="project" value="UniProtKB-ARBA"/>
</dbReference>
<dbReference type="CDD" id="cd15475">
    <property type="entry name" value="MyosinXI_CBD"/>
    <property type="match status" value="1"/>
</dbReference>
<evidence type="ECO:0000256" key="4">
    <source>
        <dbReference type="ARBA" id="ARBA00022860"/>
    </source>
</evidence>
<feature type="domain" description="Dilute" evidence="11">
    <location>
        <begin position="1036"/>
        <end position="1349"/>
    </location>
</feature>
<dbReference type="GO" id="GO:0051015">
    <property type="term" value="F:actin filament binding"/>
    <property type="evidence" value="ECO:0007669"/>
    <property type="project" value="TreeGrafter"/>
</dbReference>
<dbReference type="SMART" id="SM01132">
    <property type="entry name" value="DIL"/>
    <property type="match status" value="1"/>
</dbReference>
<dbReference type="Gene3D" id="1.10.10.820">
    <property type="match status" value="1"/>
</dbReference>
<keyword evidence="6 9" id="KW-0518">Myosin</keyword>
<feature type="domain" description="Myosin motor" evidence="12">
    <location>
        <begin position="78"/>
        <end position="608"/>
    </location>
</feature>
<keyword evidence="4" id="KW-0112">Calmodulin-binding</keyword>